<comment type="caution">
    <text evidence="1">The sequence shown here is derived from an EMBL/GenBank/DDBJ whole genome shotgun (WGS) entry which is preliminary data.</text>
</comment>
<keyword evidence="2" id="KW-1185">Reference proteome</keyword>
<dbReference type="Proteomes" id="UP000644610">
    <property type="component" value="Unassembled WGS sequence"/>
</dbReference>
<organism evidence="1 2">
    <name type="scientific">Planotetraspora silvatica</name>
    <dbReference type="NCBI Taxonomy" id="234614"/>
    <lineage>
        <taxon>Bacteria</taxon>
        <taxon>Bacillati</taxon>
        <taxon>Actinomycetota</taxon>
        <taxon>Actinomycetes</taxon>
        <taxon>Streptosporangiales</taxon>
        <taxon>Streptosporangiaceae</taxon>
        <taxon>Planotetraspora</taxon>
    </lineage>
</organism>
<evidence type="ECO:0000313" key="1">
    <source>
        <dbReference type="EMBL" id="GII50009.1"/>
    </source>
</evidence>
<reference evidence="1" key="1">
    <citation type="submission" date="2021-01" db="EMBL/GenBank/DDBJ databases">
        <title>Whole genome shotgun sequence of Planotetraspora silvatica NBRC 100141.</title>
        <authorList>
            <person name="Komaki H."/>
            <person name="Tamura T."/>
        </authorList>
    </citation>
    <scope>NUCLEOTIDE SEQUENCE</scope>
    <source>
        <strain evidence="1">NBRC 100141</strain>
    </source>
</reference>
<proteinExistence type="predicted"/>
<evidence type="ECO:0000313" key="2">
    <source>
        <dbReference type="Proteomes" id="UP000644610"/>
    </source>
</evidence>
<dbReference type="AlphaFoldDB" id="A0A8J3UX38"/>
<accession>A0A8J3UX38</accession>
<gene>
    <name evidence="1" type="ORF">Psi02_64330</name>
</gene>
<dbReference type="EMBL" id="BOOQ01000048">
    <property type="protein sequence ID" value="GII50009.1"/>
    <property type="molecule type" value="Genomic_DNA"/>
</dbReference>
<protein>
    <submittedName>
        <fullName evidence="1">Uncharacterized protein</fullName>
    </submittedName>
</protein>
<name>A0A8J3UX38_9ACTN</name>
<sequence>MIAEFIDANELGLALERMADVLSEEELPLTAGERADMLALVDRMQMGDRVPRALSFCPDR</sequence>